<sequence length="369" mass="42231">MNKVLFFALAKHQRLYFQRLLDETALEGKVVVPAQMPWPRLWQLPQVVKRINWPQLIEEKCHERRVKRKYEGGLYKLLLRLELAWVALRVQALLLREQPVNVAMWNGSHRYCQLLLALLPQDCQTFFFENGLLPNTTTLDTKGVNYRNSVPRDAAFFRDYQAPEGGASAELALVPRKPRNTGLPVIELPERFVFIPFQDDRDTQVRLFSPWVADMRQLFALGERLAAETGMTVVFKEHPASRESYPELHARSNERLLFANGNNTQALIQASQFVITLNSTVGLESILLGKPVLTLGQAFFNIPGLVAHADSTGELIAQARAFPDWSLDERIRENFLRYMAAEYCVEGGWLDADVAQLQRVASRMQRLGR</sequence>
<dbReference type="InterPro" id="IPR007833">
    <property type="entry name" value="Capsule_polysaccharide_synth"/>
</dbReference>
<dbReference type="EMBL" id="CP053697">
    <property type="protein sequence ID" value="QKE64665.1"/>
    <property type="molecule type" value="Genomic_DNA"/>
</dbReference>
<dbReference type="GO" id="GO:0015774">
    <property type="term" value="P:polysaccharide transport"/>
    <property type="evidence" value="ECO:0007669"/>
    <property type="project" value="InterPro"/>
</dbReference>
<dbReference type="SUPFAM" id="SSF53756">
    <property type="entry name" value="UDP-Glycosyltransferase/glycogen phosphorylase"/>
    <property type="match status" value="1"/>
</dbReference>
<name>A0A6M8G6Z7_9GAMM</name>
<dbReference type="GO" id="GO:0000271">
    <property type="term" value="P:polysaccharide biosynthetic process"/>
    <property type="evidence" value="ECO:0007669"/>
    <property type="project" value="InterPro"/>
</dbReference>
<accession>A0A6M8G6Z7</accession>
<dbReference type="InterPro" id="IPR043148">
    <property type="entry name" value="TagF_C"/>
</dbReference>
<dbReference type="AlphaFoldDB" id="A0A6M8G6Z7"/>
<dbReference type="RefSeq" id="WP_173209785.1">
    <property type="nucleotide sequence ID" value="NZ_CP053697.2"/>
</dbReference>
<reference evidence="1" key="1">
    <citation type="submission" date="2020-07" db="EMBL/GenBank/DDBJ databases">
        <title>Nitrate ammonifying Pseudomonas campi sp. nov. isolated from German agricultural grassland.</title>
        <authorList>
            <person name="Timsy T."/>
            <person name="Ulrich A."/>
            <person name="Spanner T."/>
            <person name="Foesel B."/>
            <person name="Kolb S."/>
            <person name="Horn M.A."/>
            <person name="Behrendt U."/>
        </authorList>
    </citation>
    <scope>NUCLEOTIDE SEQUENCE</scope>
    <source>
        <strain evidence="1">S1-A32-2</strain>
    </source>
</reference>
<dbReference type="CDD" id="cd16438">
    <property type="entry name" value="beta_Kdo_transferase_KpsS_like"/>
    <property type="match status" value="1"/>
</dbReference>
<evidence type="ECO:0000313" key="2">
    <source>
        <dbReference type="Proteomes" id="UP000501379"/>
    </source>
</evidence>
<protein>
    <submittedName>
        <fullName evidence="1">Capsular biosynthesis protein</fullName>
    </submittedName>
</protein>
<organism evidence="1 2">
    <name type="scientific">Aquipseudomonas campi</name>
    <dbReference type="NCBI Taxonomy" id="2731681"/>
    <lineage>
        <taxon>Bacteria</taxon>
        <taxon>Pseudomonadati</taxon>
        <taxon>Pseudomonadota</taxon>
        <taxon>Gammaproteobacteria</taxon>
        <taxon>Pseudomonadales</taxon>
        <taxon>Pseudomonadaceae</taxon>
        <taxon>Aquipseudomonas</taxon>
    </lineage>
</organism>
<evidence type="ECO:0000313" key="1">
    <source>
        <dbReference type="EMBL" id="QKE64665.1"/>
    </source>
</evidence>
<proteinExistence type="predicted"/>
<dbReference type="Gene3D" id="3.40.50.12580">
    <property type="match status" value="1"/>
</dbReference>
<dbReference type="Pfam" id="PF05159">
    <property type="entry name" value="Capsule_synth"/>
    <property type="match status" value="1"/>
</dbReference>
<gene>
    <name evidence="1" type="ORF">HNE05_15360</name>
</gene>
<keyword evidence="2" id="KW-1185">Reference proteome</keyword>
<dbReference type="Proteomes" id="UP000501379">
    <property type="component" value="Chromosome"/>
</dbReference>
<dbReference type="KEGG" id="pcam:HNE05_15360"/>